<keyword evidence="2" id="KW-1003">Cell membrane</keyword>
<evidence type="ECO:0000256" key="3">
    <source>
        <dbReference type="ARBA" id="ARBA00022692"/>
    </source>
</evidence>
<name>A0A085M1H8_9BILA</name>
<dbReference type="AlphaFoldDB" id="A0A085M1H8"/>
<reference evidence="8 9" key="1">
    <citation type="journal article" date="2014" name="Nat. Genet.">
        <title>Genome and transcriptome of the porcine whipworm Trichuris suis.</title>
        <authorList>
            <person name="Jex A.R."/>
            <person name="Nejsum P."/>
            <person name="Schwarz E.M."/>
            <person name="Hu L."/>
            <person name="Young N.D."/>
            <person name="Hall R.S."/>
            <person name="Korhonen P.K."/>
            <person name="Liao S."/>
            <person name="Thamsborg S."/>
            <person name="Xia J."/>
            <person name="Xu P."/>
            <person name="Wang S."/>
            <person name="Scheerlinck J.P."/>
            <person name="Hofmann A."/>
            <person name="Sternberg P.W."/>
            <person name="Wang J."/>
            <person name="Gasser R.B."/>
        </authorList>
    </citation>
    <scope>NUCLEOTIDE SEQUENCE [LARGE SCALE GENOMIC DNA]</scope>
    <source>
        <strain evidence="8">DCEP-RM93M</strain>
    </source>
</reference>
<dbReference type="Proteomes" id="UP000030764">
    <property type="component" value="Unassembled WGS sequence"/>
</dbReference>
<dbReference type="EMBL" id="KL363244">
    <property type="protein sequence ID" value="KFD51074.1"/>
    <property type="molecule type" value="Genomic_DNA"/>
</dbReference>
<dbReference type="PROSITE" id="PS50262">
    <property type="entry name" value="G_PROTEIN_RECEP_F1_2"/>
    <property type="match status" value="1"/>
</dbReference>
<keyword evidence="3 6" id="KW-0812">Transmembrane</keyword>
<keyword evidence="9" id="KW-1185">Reference proteome</keyword>
<evidence type="ECO:0000256" key="2">
    <source>
        <dbReference type="ARBA" id="ARBA00022475"/>
    </source>
</evidence>
<evidence type="ECO:0000256" key="1">
    <source>
        <dbReference type="ARBA" id="ARBA00004651"/>
    </source>
</evidence>
<feature type="transmembrane region" description="Helical" evidence="6">
    <location>
        <begin position="57"/>
        <end position="76"/>
    </location>
</feature>
<dbReference type="Gene3D" id="1.20.1070.10">
    <property type="entry name" value="Rhodopsin 7-helix transmembrane proteins"/>
    <property type="match status" value="1"/>
</dbReference>
<dbReference type="GO" id="GO:0005886">
    <property type="term" value="C:plasma membrane"/>
    <property type="evidence" value="ECO:0007669"/>
    <property type="project" value="UniProtKB-SubCell"/>
</dbReference>
<evidence type="ECO:0000313" key="8">
    <source>
        <dbReference type="EMBL" id="KFD51074.1"/>
    </source>
</evidence>
<evidence type="ECO:0000256" key="5">
    <source>
        <dbReference type="ARBA" id="ARBA00023136"/>
    </source>
</evidence>
<feature type="transmembrane region" description="Helical" evidence="6">
    <location>
        <begin position="266"/>
        <end position="286"/>
    </location>
</feature>
<keyword evidence="4 6" id="KW-1133">Transmembrane helix</keyword>
<proteinExistence type="predicted"/>
<gene>
    <name evidence="8" type="ORF">M513_08115</name>
</gene>
<feature type="transmembrane region" description="Helical" evidence="6">
    <location>
        <begin position="171"/>
        <end position="194"/>
    </location>
</feature>
<dbReference type="PANTHER" id="PTHR22750">
    <property type="entry name" value="G-PROTEIN COUPLED RECEPTOR"/>
    <property type="match status" value="1"/>
</dbReference>
<comment type="subcellular location">
    <subcellularLocation>
        <location evidence="1">Cell membrane</location>
        <topology evidence="1">Multi-pass membrane protein</topology>
    </subcellularLocation>
</comment>
<protein>
    <recommendedName>
        <fullName evidence="7">G-protein coupled receptors family 1 profile domain-containing protein</fullName>
    </recommendedName>
</protein>
<evidence type="ECO:0000259" key="7">
    <source>
        <dbReference type="PROSITE" id="PS50262"/>
    </source>
</evidence>
<accession>A0A085M1H8</accession>
<organism evidence="8 9">
    <name type="scientific">Trichuris suis</name>
    <name type="common">pig whipworm</name>
    <dbReference type="NCBI Taxonomy" id="68888"/>
    <lineage>
        <taxon>Eukaryota</taxon>
        <taxon>Metazoa</taxon>
        <taxon>Ecdysozoa</taxon>
        <taxon>Nematoda</taxon>
        <taxon>Enoplea</taxon>
        <taxon>Dorylaimia</taxon>
        <taxon>Trichinellida</taxon>
        <taxon>Trichuridae</taxon>
        <taxon>Trichuris</taxon>
    </lineage>
</organism>
<sequence length="376" mass="42056">MRLISALSKISLPFIIIHMAMNESNASNEAEIPQGAVHLKQQLNSTHEATAADMLNALYGFFALVPNALLLIVIVGQRLPRKPFYFCIAAFAASNVLSGVAFIMSSCRRFYLYTRPPYTLLPIECMLQAIHLTIFPICDVLNVTTSALISLERFLALASNRLAQKNNMFKVVKATLAVIGVISLTDTALCWHSAAQLERRISAICRNAEVVSAAYYEMHMILVTVLAYLALLFYLLAFAAMVFRRKATSTIRAIQLRREIVITRRLSFLILSTLLVVILPLTISFVIDLGDYPMIEQLFWICDTIHVSLFVFIYSASNPELRFGILRLLNRILPWRRNSTATTRTIMTSIGNTVDTSIIGGGNVKTSQQELRTNKS</sequence>
<evidence type="ECO:0000256" key="6">
    <source>
        <dbReference type="SAM" id="Phobius"/>
    </source>
</evidence>
<feature type="transmembrane region" description="Helical" evidence="6">
    <location>
        <begin position="220"/>
        <end position="243"/>
    </location>
</feature>
<keyword evidence="5 6" id="KW-0472">Membrane</keyword>
<feature type="transmembrane region" description="Helical" evidence="6">
    <location>
        <begin position="83"/>
        <end position="106"/>
    </location>
</feature>
<evidence type="ECO:0000256" key="4">
    <source>
        <dbReference type="ARBA" id="ARBA00022989"/>
    </source>
</evidence>
<feature type="transmembrane region" description="Helical" evidence="6">
    <location>
        <begin position="298"/>
        <end position="317"/>
    </location>
</feature>
<feature type="domain" description="G-protein coupled receptors family 1 profile" evidence="7">
    <location>
        <begin position="66"/>
        <end position="322"/>
    </location>
</feature>
<feature type="transmembrane region" description="Helical" evidence="6">
    <location>
        <begin position="126"/>
        <end position="151"/>
    </location>
</feature>
<dbReference type="SUPFAM" id="SSF81321">
    <property type="entry name" value="Family A G protein-coupled receptor-like"/>
    <property type="match status" value="1"/>
</dbReference>
<evidence type="ECO:0000313" key="9">
    <source>
        <dbReference type="Proteomes" id="UP000030764"/>
    </source>
</evidence>
<dbReference type="InterPro" id="IPR017452">
    <property type="entry name" value="GPCR_Rhodpsn_7TM"/>
</dbReference>